<dbReference type="AlphaFoldDB" id="A0A8K0GU69"/>
<organism evidence="1 2">
    <name type="scientific">Rhamnella rubrinervis</name>
    <dbReference type="NCBI Taxonomy" id="2594499"/>
    <lineage>
        <taxon>Eukaryota</taxon>
        <taxon>Viridiplantae</taxon>
        <taxon>Streptophyta</taxon>
        <taxon>Embryophyta</taxon>
        <taxon>Tracheophyta</taxon>
        <taxon>Spermatophyta</taxon>
        <taxon>Magnoliopsida</taxon>
        <taxon>eudicotyledons</taxon>
        <taxon>Gunneridae</taxon>
        <taxon>Pentapetalae</taxon>
        <taxon>rosids</taxon>
        <taxon>fabids</taxon>
        <taxon>Rosales</taxon>
        <taxon>Rhamnaceae</taxon>
        <taxon>rhamnoid group</taxon>
        <taxon>Rhamneae</taxon>
        <taxon>Rhamnella</taxon>
    </lineage>
</organism>
<evidence type="ECO:0000313" key="1">
    <source>
        <dbReference type="EMBL" id="KAF3438474.1"/>
    </source>
</evidence>
<proteinExistence type="predicted"/>
<name>A0A8K0GU69_9ROSA</name>
<dbReference type="EMBL" id="VOIH02000009">
    <property type="protein sequence ID" value="KAF3438474.1"/>
    <property type="molecule type" value="Genomic_DNA"/>
</dbReference>
<evidence type="ECO:0000313" key="2">
    <source>
        <dbReference type="Proteomes" id="UP000796880"/>
    </source>
</evidence>
<protein>
    <submittedName>
        <fullName evidence="1">Uncharacterized protein</fullName>
    </submittedName>
</protein>
<dbReference type="Proteomes" id="UP000796880">
    <property type="component" value="Unassembled WGS sequence"/>
</dbReference>
<reference evidence="1" key="1">
    <citation type="submission" date="2020-03" db="EMBL/GenBank/DDBJ databases">
        <title>A high-quality chromosome-level genome assembly of a woody plant with both climbing and erect habits, Rhamnella rubrinervis.</title>
        <authorList>
            <person name="Lu Z."/>
            <person name="Yang Y."/>
            <person name="Zhu X."/>
            <person name="Sun Y."/>
        </authorList>
    </citation>
    <scope>NUCLEOTIDE SEQUENCE</scope>
    <source>
        <strain evidence="1">BYM</strain>
        <tissue evidence="1">Leaf</tissue>
    </source>
</reference>
<sequence>MAIPTATHGYRGCSSTVKDEGFQAAVDNTGRYIPPPARLDHHNQYGHGRNGEGEIYVARLNGQNGRNDDAGHNGRQNLPMNLDAIDRLIEE</sequence>
<accession>A0A8K0GU69</accession>
<comment type="caution">
    <text evidence="1">The sequence shown here is derived from an EMBL/GenBank/DDBJ whole genome shotgun (WGS) entry which is preliminary data.</text>
</comment>
<gene>
    <name evidence="1" type="ORF">FNV43_RR21236</name>
</gene>
<keyword evidence="2" id="KW-1185">Reference proteome</keyword>